<dbReference type="InterPro" id="IPR011607">
    <property type="entry name" value="MGS-like_dom"/>
</dbReference>
<dbReference type="GO" id="GO:0003937">
    <property type="term" value="F:IMP cyclohydrolase activity"/>
    <property type="evidence" value="ECO:0007669"/>
    <property type="project" value="UniProtKB-EC"/>
</dbReference>
<evidence type="ECO:0000256" key="2">
    <source>
        <dbReference type="ARBA" id="ARBA00004954"/>
    </source>
</evidence>
<dbReference type="SMART" id="SM00851">
    <property type="entry name" value="MGS"/>
    <property type="match status" value="1"/>
</dbReference>
<proteinExistence type="inferred from homology"/>
<accession>A0ABT1SF66</accession>
<evidence type="ECO:0000256" key="3">
    <source>
        <dbReference type="ARBA" id="ARBA00007667"/>
    </source>
</evidence>
<evidence type="ECO:0000313" key="10">
    <source>
        <dbReference type="EMBL" id="MCQ4925143.1"/>
    </source>
</evidence>
<keyword evidence="4 8" id="KW-0808">Transferase</keyword>
<dbReference type="Gene3D" id="3.40.140.20">
    <property type="match status" value="2"/>
</dbReference>
<organism evidence="10 11">
    <name type="scientific">Tissierella carlieri</name>
    <dbReference type="NCBI Taxonomy" id="689904"/>
    <lineage>
        <taxon>Bacteria</taxon>
        <taxon>Bacillati</taxon>
        <taxon>Bacillota</taxon>
        <taxon>Tissierellia</taxon>
        <taxon>Tissierellales</taxon>
        <taxon>Tissierellaceae</taxon>
        <taxon>Tissierella</taxon>
    </lineage>
</organism>
<reference evidence="10 11" key="1">
    <citation type="submission" date="2022-06" db="EMBL/GenBank/DDBJ databases">
        <title>Isolation of gut microbiota from human fecal samples.</title>
        <authorList>
            <person name="Pamer E.G."/>
            <person name="Barat B."/>
            <person name="Waligurski E."/>
            <person name="Medina S."/>
            <person name="Paddock L."/>
            <person name="Mostad J."/>
        </authorList>
    </citation>
    <scope>NUCLEOTIDE SEQUENCE [LARGE SCALE GENOMIC DNA]</scope>
    <source>
        <strain evidence="10 11">DFI.7.95</strain>
    </source>
</reference>
<dbReference type="PIRSF" id="PIRSF000414">
    <property type="entry name" value="AICARFT_IMPCHas"/>
    <property type="match status" value="1"/>
</dbReference>
<dbReference type="SUPFAM" id="SSF52335">
    <property type="entry name" value="Methylglyoxal synthase-like"/>
    <property type="match status" value="1"/>
</dbReference>
<dbReference type="InterPro" id="IPR024051">
    <property type="entry name" value="AICAR_Tfase_dup_dom_sf"/>
</dbReference>
<evidence type="ECO:0000256" key="6">
    <source>
        <dbReference type="ARBA" id="ARBA00022801"/>
    </source>
</evidence>
<comment type="caution">
    <text evidence="10">The sequence shown here is derived from an EMBL/GenBank/DDBJ whole genome shotgun (WGS) entry which is preliminary data.</text>
</comment>
<dbReference type="Pfam" id="PF02142">
    <property type="entry name" value="MGS"/>
    <property type="match status" value="1"/>
</dbReference>
<keyword evidence="11" id="KW-1185">Reference proteome</keyword>
<evidence type="ECO:0000256" key="4">
    <source>
        <dbReference type="ARBA" id="ARBA00022679"/>
    </source>
</evidence>
<comment type="pathway">
    <text evidence="1 8">Purine metabolism; IMP biosynthesis via de novo pathway; IMP from 5-formamido-1-(5-phospho-D-ribosyl)imidazole-4-carboxamide: step 1/1.</text>
</comment>
<dbReference type="InterPro" id="IPR036914">
    <property type="entry name" value="MGS-like_dom_sf"/>
</dbReference>
<comment type="domain">
    <text evidence="8">The IMP cyclohydrolase activity resides in the N-terminal region.</text>
</comment>
<keyword evidence="7 8" id="KW-0511">Multifunctional enzyme</keyword>
<comment type="similarity">
    <text evidence="3 8">Belongs to the PurH family.</text>
</comment>
<dbReference type="PANTHER" id="PTHR11692">
    <property type="entry name" value="BIFUNCTIONAL PURINE BIOSYNTHESIS PROTEIN PURH"/>
    <property type="match status" value="1"/>
</dbReference>
<evidence type="ECO:0000256" key="5">
    <source>
        <dbReference type="ARBA" id="ARBA00022755"/>
    </source>
</evidence>
<dbReference type="GO" id="GO:0004643">
    <property type="term" value="F:phosphoribosylaminoimidazolecarboxamide formyltransferase activity"/>
    <property type="evidence" value="ECO:0007669"/>
    <property type="project" value="UniProtKB-EC"/>
</dbReference>
<dbReference type="SMART" id="SM00798">
    <property type="entry name" value="AICARFT_IMPCHas"/>
    <property type="match status" value="1"/>
</dbReference>
<dbReference type="EMBL" id="JANGAC010000018">
    <property type="protein sequence ID" value="MCQ4925143.1"/>
    <property type="molecule type" value="Genomic_DNA"/>
</dbReference>
<dbReference type="InterPro" id="IPR016193">
    <property type="entry name" value="Cytidine_deaminase-like"/>
</dbReference>
<comment type="pathway">
    <text evidence="2 8">Purine metabolism; IMP biosynthesis via de novo pathway; 5-formamido-1-(5-phospho-D-ribosyl)imidazole-4-carboxamide from 5-amino-1-(5-phospho-D-ribosyl)imidazole-4-carboxamide (10-formyl THF route): step 1/1.</text>
</comment>
<dbReference type="Pfam" id="PF01808">
    <property type="entry name" value="AICARFT_IMPCHas"/>
    <property type="match status" value="1"/>
</dbReference>
<keyword evidence="6 8" id="KW-0378">Hydrolase</keyword>
<comment type="catalytic activity">
    <reaction evidence="8">
        <text>(6R)-10-formyltetrahydrofolate + 5-amino-1-(5-phospho-beta-D-ribosyl)imidazole-4-carboxamide = 5-formamido-1-(5-phospho-D-ribosyl)imidazole-4-carboxamide + (6S)-5,6,7,8-tetrahydrofolate</text>
        <dbReference type="Rhea" id="RHEA:22192"/>
        <dbReference type="ChEBI" id="CHEBI:57453"/>
        <dbReference type="ChEBI" id="CHEBI:58467"/>
        <dbReference type="ChEBI" id="CHEBI:58475"/>
        <dbReference type="ChEBI" id="CHEBI:195366"/>
        <dbReference type="EC" id="2.1.2.3"/>
    </reaction>
</comment>
<dbReference type="Proteomes" id="UP001524478">
    <property type="component" value="Unassembled WGS sequence"/>
</dbReference>
<evidence type="ECO:0000313" key="11">
    <source>
        <dbReference type="Proteomes" id="UP001524478"/>
    </source>
</evidence>
<dbReference type="NCBIfam" id="NF002049">
    <property type="entry name" value="PRK00881.1"/>
    <property type="match status" value="1"/>
</dbReference>
<dbReference type="HAMAP" id="MF_00139">
    <property type="entry name" value="PurH"/>
    <property type="match status" value="1"/>
</dbReference>
<evidence type="ECO:0000256" key="7">
    <source>
        <dbReference type="ARBA" id="ARBA00023268"/>
    </source>
</evidence>
<evidence type="ECO:0000256" key="8">
    <source>
        <dbReference type="HAMAP-Rule" id="MF_00139"/>
    </source>
</evidence>
<dbReference type="PROSITE" id="PS51855">
    <property type="entry name" value="MGS"/>
    <property type="match status" value="1"/>
</dbReference>
<evidence type="ECO:0000256" key="1">
    <source>
        <dbReference type="ARBA" id="ARBA00004844"/>
    </source>
</evidence>
<feature type="domain" description="MGS-like" evidence="9">
    <location>
        <begin position="1"/>
        <end position="144"/>
    </location>
</feature>
<dbReference type="NCBIfam" id="TIGR00355">
    <property type="entry name" value="purH"/>
    <property type="match status" value="1"/>
</dbReference>
<name>A0ABT1SF66_9FIRM</name>
<dbReference type="CDD" id="cd01421">
    <property type="entry name" value="IMPCH"/>
    <property type="match status" value="1"/>
</dbReference>
<dbReference type="SUPFAM" id="SSF53927">
    <property type="entry name" value="Cytidine deaminase-like"/>
    <property type="match status" value="1"/>
</dbReference>
<dbReference type="InterPro" id="IPR002695">
    <property type="entry name" value="PurH-like"/>
</dbReference>
<gene>
    <name evidence="8 10" type="primary">purH</name>
    <name evidence="10" type="ORF">NE686_18720</name>
</gene>
<keyword evidence="5 8" id="KW-0658">Purine biosynthesis</keyword>
<evidence type="ECO:0000259" key="9">
    <source>
        <dbReference type="PROSITE" id="PS51855"/>
    </source>
</evidence>
<comment type="catalytic activity">
    <reaction evidence="8">
        <text>IMP + H2O = 5-formamido-1-(5-phospho-D-ribosyl)imidazole-4-carboxamide</text>
        <dbReference type="Rhea" id="RHEA:18445"/>
        <dbReference type="ChEBI" id="CHEBI:15377"/>
        <dbReference type="ChEBI" id="CHEBI:58053"/>
        <dbReference type="ChEBI" id="CHEBI:58467"/>
        <dbReference type="EC" id="3.5.4.10"/>
    </reaction>
</comment>
<dbReference type="EC" id="2.1.2.3" evidence="8"/>
<protein>
    <recommendedName>
        <fullName evidence="8">Bifunctional purine biosynthesis protein PurH</fullName>
    </recommendedName>
    <domain>
        <recommendedName>
            <fullName evidence="8">Phosphoribosylaminoimidazolecarboxamide formyltransferase</fullName>
            <ecNumber evidence="8">2.1.2.3</ecNumber>
        </recommendedName>
        <alternativeName>
            <fullName evidence="8">AICAR transformylase</fullName>
        </alternativeName>
    </domain>
    <domain>
        <recommendedName>
            <fullName evidence="8">IMP cyclohydrolase</fullName>
            <ecNumber evidence="8">3.5.4.10</ecNumber>
        </recommendedName>
        <alternativeName>
            <fullName evidence="8">ATIC</fullName>
        </alternativeName>
        <alternativeName>
            <fullName evidence="8">IMP synthase</fullName>
        </alternativeName>
        <alternativeName>
            <fullName evidence="8">Inosinicase</fullName>
        </alternativeName>
    </domain>
</protein>
<sequence>MKRALISVFHKEGIVEFASELEKLGWEIISTGGTYRILKEAGIKVMEVEDVTNFPEILDGRVKTLNPYIHGGLLYRRDDDNHVKTIEDMKINPIDIVVNNLYPFEETINKSDVTHEEIIENIDIGGPSMIRAAAKNYKDVTVIVDPSDYEIVLRELKENNETTFKTRQYLARKVFNYTAYYDTLISNYFNEIEEVIFPERLTLAYKSKEELRYGENPHQRAAFYREVGKKEGTLAGAIQLHGKELSFNNINDGNGCIEALKEFDEPTVVAVKHANPCGIGSGEDILEAYEKAYECDKVSIFGGIIAANREINEKIAEKINEIFIEIVMAPSFTEKALEILTQKKNIRILQINNITDREYKELDIKKVLGGLLIQDKDNILLNEELKVVTKNQPTKEDMEDLLFAWKAAKSVKSNGVVIVKDKATIGIGLGEVNRVWAVQNAIERAGEKVKGAVLASDGFFPFKDSIELLAKAGITAIIQPGGSLKDSEVIEEADKNGIAMIITGIRHFKH</sequence>
<dbReference type="Gene3D" id="3.40.50.1380">
    <property type="entry name" value="Methylglyoxal synthase-like domain"/>
    <property type="match status" value="1"/>
</dbReference>
<dbReference type="EC" id="3.5.4.10" evidence="8"/>
<dbReference type="PANTHER" id="PTHR11692:SF0">
    <property type="entry name" value="BIFUNCTIONAL PURINE BIOSYNTHESIS PROTEIN ATIC"/>
    <property type="match status" value="1"/>
</dbReference>